<gene>
    <name evidence="5" type="ORF">TRITD_1Bv1G185470</name>
</gene>
<proteinExistence type="inferred from homology"/>
<feature type="region of interest" description="Disordered" evidence="4">
    <location>
        <begin position="374"/>
        <end position="405"/>
    </location>
</feature>
<feature type="compositionally biased region" description="Basic and acidic residues" evidence="4">
    <location>
        <begin position="308"/>
        <end position="321"/>
    </location>
</feature>
<dbReference type="Proteomes" id="UP000324705">
    <property type="component" value="Chromosome 1B"/>
</dbReference>
<evidence type="ECO:0000256" key="1">
    <source>
        <dbReference type="ARBA" id="ARBA00009778"/>
    </source>
</evidence>
<evidence type="ECO:0000313" key="6">
    <source>
        <dbReference type="Proteomes" id="UP000324705"/>
    </source>
</evidence>
<feature type="region of interest" description="Disordered" evidence="4">
    <location>
        <begin position="1"/>
        <end position="95"/>
    </location>
</feature>
<feature type="coiled-coil region" evidence="3">
    <location>
        <begin position="332"/>
        <end position="366"/>
    </location>
</feature>
<feature type="region of interest" description="Disordered" evidence="4">
    <location>
        <begin position="137"/>
        <end position="230"/>
    </location>
</feature>
<feature type="compositionally biased region" description="Low complexity" evidence="4">
    <location>
        <begin position="20"/>
        <end position="31"/>
    </location>
</feature>
<organism evidence="5 6">
    <name type="scientific">Triticum turgidum subsp. durum</name>
    <name type="common">Durum wheat</name>
    <name type="synonym">Triticum durum</name>
    <dbReference type="NCBI Taxonomy" id="4567"/>
    <lineage>
        <taxon>Eukaryota</taxon>
        <taxon>Viridiplantae</taxon>
        <taxon>Streptophyta</taxon>
        <taxon>Embryophyta</taxon>
        <taxon>Tracheophyta</taxon>
        <taxon>Spermatophyta</taxon>
        <taxon>Magnoliopsida</taxon>
        <taxon>Liliopsida</taxon>
        <taxon>Poales</taxon>
        <taxon>Poaceae</taxon>
        <taxon>BOP clade</taxon>
        <taxon>Pooideae</taxon>
        <taxon>Triticodae</taxon>
        <taxon>Triticeae</taxon>
        <taxon>Triticinae</taxon>
        <taxon>Triticum</taxon>
    </lineage>
</organism>
<dbReference type="Gramene" id="TRITD1Bv1G185470.1">
    <property type="protein sequence ID" value="TRITD1Bv1G185470.1"/>
    <property type="gene ID" value="TRITD1Bv1G185470"/>
</dbReference>
<dbReference type="PANTHER" id="PTHR34224">
    <property type="entry name" value="INTERACTOR OF CONSTITUTIVE ACTIVE ROPS 2, CHLOROPLASTIC-RELATED"/>
    <property type="match status" value="1"/>
</dbReference>
<feature type="compositionally biased region" description="Low complexity" evidence="4">
    <location>
        <begin position="38"/>
        <end position="74"/>
    </location>
</feature>
<dbReference type="PANTHER" id="PTHR34224:SF1">
    <property type="entry name" value="OS05G0514500 PROTEIN"/>
    <property type="match status" value="1"/>
</dbReference>
<evidence type="ECO:0000256" key="3">
    <source>
        <dbReference type="SAM" id="Coils"/>
    </source>
</evidence>
<protein>
    <submittedName>
        <fullName evidence="5">Uncharacterized protein</fullName>
    </submittedName>
</protein>
<dbReference type="OMA" id="DKRRYGS"/>
<feature type="compositionally biased region" description="Basic and acidic residues" evidence="4">
    <location>
        <begin position="389"/>
        <end position="401"/>
    </location>
</feature>
<dbReference type="EMBL" id="LT934112">
    <property type="protein sequence ID" value="VAH21142.1"/>
    <property type="molecule type" value="Genomic_DNA"/>
</dbReference>
<evidence type="ECO:0000313" key="5">
    <source>
        <dbReference type="EMBL" id="VAH21142.1"/>
    </source>
</evidence>
<feature type="coiled-coil region" evidence="3">
    <location>
        <begin position="96"/>
        <end position="137"/>
    </location>
</feature>
<keyword evidence="2 3" id="KW-0175">Coiled coil</keyword>
<evidence type="ECO:0000256" key="4">
    <source>
        <dbReference type="SAM" id="MobiDB-lite"/>
    </source>
</evidence>
<feature type="compositionally biased region" description="Basic and acidic residues" evidence="4">
    <location>
        <begin position="190"/>
        <end position="208"/>
    </location>
</feature>
<evidence type="ECO:0000256" key="2">
    <source>
        <dbReference type="ARBA" id="ARBA00023054"/>
    </source>
</evidence>
<comment type="similarity">
    <text evidence="1">Belongs to the ICR family.</text>
</comment>
<dbReference type="InterPro" id="IPR029688">
    <property type="entry name" value="ICR"/>
</dbReference>
<name>A0A9R0R130_TRITD</name>
<sequence>MLGRAGSAKKASKFEDSDSSSRMSRPRAMSELPHRAATRVPTRPRTATVAVGAVASGGVRPRGVGVGRGAAPRSPLHEKKPAGAVAGGGGGAGPRAAELEAKLGKAHDQLAAMREQLAAAEKARKDARGAFAEAKKRFAANAKKREAASSVPAAQDTNVRPPEQKQQEEEAEVVAEDVVNGDGEETSGMVDRENNESRVEEVAEKTADNGDEASNSIAVVGDDDGGNEGNLEAGQLWTKLVAKDREVYELRAKLMLKDMEVDAQKLELTAKDANIGTLVAELVAKDAEFAALRAENSELTKTASDAAEADRKTTAAKAREAERALMDSAACEARLGERLRESERAREALEAEARRIRVQREQWRKAAEEAAAVLGGAGHHVGTEETDEDKQRDAGEVDSGVKRKPAGGAVRLLADLWKKRASK</sequence>
<reference evidence="5 6" key="1">
    <citation type="submission" date="2017-09" db="EMBL/GenBank/DDBJ databases">
        <authorList>
            <consortium name="International Durum Wheat Genome Sequencing Consortium (IDWGSC)"/>
            <person name="Milanesi L."/>
        </authorList>
    </citation>
    <scope>NUCLEOTIDE SEQUENCE [LARGE SCALE GENOMIC DNA]</scope>
    <source>
        <strain evidence="6">cv. Svevo</strain>
    </source>
</reference>
<keyword evidence="6" id="KW-1185">Reference proteome</keyword>
<accession>A0A9R0R130</accession>
<feature type="region of interest" description="Disordered" evidence="4">
    <location>
        <begin position="300"/>
        <end position="321"/>
    </location>
</feature>
<dbReference type="AlphaFoldDB" id="A0A9R0R130"/>